<dbReference type="PANTHER" id="PTHR48475:SF1">
    <property type="entry name" value="RNASE H TYPE-1 DOMAIN-CONTAINING PROTEIN"/>
    <property type="match status" value="1"/>
</dbReference>
<evidence type="ECO:0000313" key="2">
    <source>
        <dbReference type="Proteomes" id="UP000076761"/>
    </source>
</evidence>
<dbReference type="SUPFAM" id="SSF53098">
    <property type="entry name" value="Ribonuclease H-like"/>
    <property type="match status" value="1"/>
</dbReference>
<dbReference type="Proteomes" id="UP000076761">
    <property type="component" value="Unassembled WGS sequence"/>
</dbReference>
<dbReference type="InterPro" id="IPR036397">
    <property type="entry name" value="RNaseH_sf"/>
</dbReference>
<organism evidence="1 2">
    <name type="scientific">Neolentinus lepideus HHB14362 ss-1</name>
    <dbReference type="NCBI Taxonomy" id="1314782"/>
    <lineage>
        <taxon>Eukaryota</taxon>
        <taxon>Fungi</taxon>
        <taxon>Dikarya</taxon>
        <taxon>Basidiomycota</taxon>
        <taxon>Agaricomycotina</taxon>
        <taxon>Agaricomycetes</taxon>
        <taxon>Gloeophyllales</taxon>
        <taxon>Gloeophyllaceae</taxon>
        <taxon>Neolentinus</taxon>
    </lineage>
</organism>
<dbReference type="GO" id="GO:0003676">
    <property type="term" value="F:nucleic acid binding"/>
    <property type="evidence" value="ECO:0007669"/>
    <property type="project" value="InterPro"/>
</dbReference>
<proteinExistence type="predicted"/>
<evidence type="ECO:0008006" key="3">
    <source>
        <dbReference type="Google" id="ProtNLM"/>
    </source>
</evidence>
<dbReference type="AlphaFoldDB" id="A0A165QYI2"/>
<dbReference type="PANTHER" id="PTHR48475">
    <property type="entry name" value="RIBONUCLEASE H"/>
    <property type="match status" value="1"/>
</dbReference>
<dbReference type="InterPro" id="IPR012337">
    <property type="entry name" value="RNaseH-like_sf"/>
</dbReference>
<dbReference type="InParanoid" id="A0A165QYI2"/>
<keyword evidence="2" id="KW-1185">Reference proteome</keyword>
<protein>
    <recommendedName>
        <fullName evidence="3">Integrase catalytic domain-containing protein</fullName>
    </recommendedName>
</protein>
<sequence>MEYLSKKFGIRHIRISGYNSRANGVVERPHFDVRQALFKAADGDSKKWSQVFHSVIWSERITIRRRMGCSPYFTVTGAHPLIPLDIVEATYLQPPPDSILSTTDLIARRAIALQKRDEQVERLHHRVLQHRVEAARRFEKEHTHTIRDFDFKQGDLVLMRNTAIEKSLNRKMRPRYLGPLIVVSHNRGGAYILTELDGTLFDRPTAAFRVIPYLARKTIPLPNDFTDVGDDQVHRMEELDDHGDEDALAADN</sequence>
<accession>A0A165QYI2</accession>
<reference evidence="1 2" key="1">
    <citation type="journal article" date="2016" name="Mol. Biol. Evol.">
        <title>Comparative Genomics of Early-Diverging Mushroom-Forming Fungi Provides Insights into the Origins of Lignocellulose Decay Capabilities.</title>
        <authorList>
            <person name="Nagy L.G."/>
            <person name="Riley R."/>
            <person name="Tritt A."/>
            <person name="Adam C."/>
            <person name="Daum C."/>
            <person name="Floudas D."/>
            <person name="Sun H."/>
            <person name="Yadav J.S."/>
            <person name="Pangilinan J."/>
            <person name="Larsson K.H."/>
            <person name="Matsuura K."/>
            <person name="Barry K."/>
            <person name="Labutti K."/>
            <person name="Kuo R."/>
            <person name="Ohm R.A."/>
            <person name="Bhattacharya S.S."/>
            <person name="Shirouzu T."/>
            <person name="Yoshinaga Y."/>
            <person name="Martin F.M."/>
            <person name="Grigoriev I.V."/>
            <person name="Hibbett D.S."/>
        </authorList>
    </citation>
    <scope>NUCLEOTIDE SEQUENCE [LARGE SCALE GENOMIC DNA]</scope>
    <source>
        <strain evidence="1 2">HHB14362 ss-1</strain>
    </source>
</reference>
<evidence type="ECO:0000313" key="1">
    <source>
        <dbReference type="EMBL" id="KZT23062.1"/>
    </source>
</evidence>
<gene>
    <name evidence="1" type="ORF">NEOLEDRAFT_1213644</name>
</gene>
<dbReference type="STRING" id="1314782.A0A165QYI2"/>
<dbReference type="OrthoDB" id="446925at2759"/>
<dbReference type="Gene3D" id="3.30.420.10">
    <property type="entry name" value="Ribonuclease H-like superfamily/Ribonuclease H"/>
    <property type="match status" value="1"/>
</dbReference>
<name>A0A165QYI2_9AGAM</name>
<dbReference type="EMBL" id="KV425588">
    <property type="protein sequence ID" value="KZT23062.1"/>
    <property type="molecule type" value="Genomic_DNA"/>
</dbReference>